<dbReference type="Pfam" id="PF02906">
    <property type="entry name" value="Fe_hyd_lg_C"/>
    <property type="match status" value="1"/>
</dbReference>
<evidence type="ECO:0000313" key="6">
    <source>
        <dbReference type="EMBL" id="URZ09555.1"/>
    </source>
</evidence>
<dbReference type="PROSITE" id="PS00198">
    <property type="entry name" value="4FE4S_FER_1"/>
    <property type="match status" value="1"/>
</dbReference>
<evidence type="ECO:0000256" key="1">
    <source>
        <dbReference type="ARBA" id="ARBA00022485"/>
    </source>
</evidence>
<dbReference type="NCBIfam" id="TIGR02512">
    <property type="entry name" value="FeFe_hydrog_A"/>
    <property type="match status" value="1"/>
</dbReference>
<dbReference type="Gene3D" id="3.30.70.20">
    <property type="match status" value="1"/>
</dbReference>
<dbReference type="GO" id="GO:0051539">
    <property type="term" value="F:4 iron, 4 sulfur cluster binding"/>
    <property type="evidence" value="ECO:0007669"/>
    <property type="project" value="UniProtKB-KW"/>
</dbReference>
<evidence type="ECO:0000256" key="3">
    <source>
        <dbReference type="ARBA" id="ARBA00022737"/>
    </source>
</evidence>
<keyword evidence="4" id="KW-0408">Iron</keyword>
<dbReference type="InterPro" id="IPR001041">
    <property type="entry name" value="2Fe-2S_ferredoxin-type"/>
</dbReference>
<reference evidence="6 7" key="1">
    <citation type="submission" date="2022-04" db="EMBL/GenBank/DDBJ databases">
        <title>Genome sequence of C. roseum typestrain.</title>
        <authorList>
            <person name="Poehlein A."/>
            <person name="Schoch T."/>
            <person name="Duerre P."/>
            <person name="Daniel R."/>
        </authorList>
    </citation>
    <scope>NUCLEOTIDE SEQUENCE [LARGE SCALE GENOMIC DNA]</scope>
    <source>
        <strain evidence="6 7">DSM 7320</strain>
    </source>
</reference>
<keyword evidence="7" id="KW-1185">Reference proteome</keyword>
<evidence type="ECO:0000256" key="4">
    <source>
        <dbReference type="ARBA" id="ARBA00023004"/>
    </source>
</evidence>
<keyword evidence="1" id="KW-0004">4Fe-4S</keyword>
<dbReference type="InterPro" id="IPR017900">
    <property type="entry name" value="4Fe4S_Fe_S_CS"/>
</dbReference>
<dbReference type="NCBIfam" id="NF040762">
    <property type="entry name" value="Hydr_FeFe_Clost"/>
    <property type="match status" value="1"/>
</dbReference>
<dbReference type="STRING" id="84029.CROST_10770"/>
<dbReference type="InterPro" id="IPR009016">
    <property type="entry name" value="Fe_hydrogenase"/>
</dbReference>
<dbReference type="InterPro" id="IPR036991">
    <property type="entry name" value="Fe_hydrogenase_ssu_sf"/>
</dbReference>
<dbReference type="InterPro" id="IPR036010">
    <property type="entry name" value="2Fe-2S_ferredoxin-like_sf"/>
</dbReference>
<dbReference type="EC" id="1.12.7.2" evidence="6"/>
<evidence type="ECO:0000313" key="7">
    <source>
        <dbReference type="Proteomes" id="UP000190951"/>
    </source>
</evidence>
<dbReference type="GO" id="GO:0008901">
    <property type="term" value="F:ferredoxin hydrogenase activity"/>
    <property type="evidence" value="ECO:0007669"/>
    <property type="project" value="UniProtKB-EC"/>
</dbReference>
<dbReference type="Gene3D" id="3.40.50.1780">
    <property type="match status" value="1"/>
</dbReference>
<sequence length="584" mass="64482">MKTIILNGTEVHTDKDITILELARENNVDIPTLCFLKDCGNFGKCGVCMVEVEGKGFRAACVAKVEDGMVINTETDEVKERIKKRVSTLLDKHEFKCGQCSRKENCEFLKLVIKTKARASNPFLPTAEEKSALVDDRSKAIVIDRSKCVLCGRCVAACKEHTGTCSIQFIKKDGQRAVGTVNDLCFDDSNCLLCGQCVVACPVAALKEKSHVEKVQEALNDPKKHVIVAMAPSIRTAMGELFRMGFGKDVTGKLYTALRMLGFDKIFDINFGADMTIMEEATELLQRIEKGGPFPMFTSCCPAWVRQAQNYYPELLDNLSSAKSPQQIFGTASKTYYPSISGIAPEDVYTVTIMPCNDKKYEADIPFMEVNGLRDIDASLTTRELAQMIKNAKIKFADLEDGEADPSMGTYSGAGAIFGATGGVMEAAIRSAKDFAENKELENVDYTEVRGFKGIKEAEVEIAGNKYNVAVINGAANFFEFMKSGKIDEKQYHFIEVMGCPGGCINGGGQPHVSAIDRENVDYRKLRASVLYNQDKNVLSKRKSHDNPAIIKMYDSYFGKPGEGLAHKLLHVKYTKDKNVSKHE</sequence>
<dbReference type="Proteomes" id="UP000190951">
    <property type="component" value="Chromosome"/>
</dbReference>
<accession>A0A1S8LL35</accession>
<dbReference type="InterPro" id="IPR013352">
    <property type="entry name" value="Fe_hydrogenase_subset"/>
</dbReference>
<dbReference type="Pfam" id="PF02256">
    <property type="entry name" value="Fe_hyd_SSU"/>
    <property type="match status" value="1"/>
</dbReference>
<protein>
    <submittedName>
        <fullName evidence="6">Iron hydrogenase 1</fullName>
        <ecNumber evidence="6">1.12.7.2</ecNumber>
    </submittedName>
</protein>
<keyword evidence="5" id="KW-0411">Iron-sulfur</keyword>
<dbReference type="Pfam" id="PF22609">
    <property type="entry name" value="Fe_hydrogense_Fe-S_bd"/>
    <property type="match status" value="1"/>
</dbReference>
<dbReference type="InterPro" id="IPR055150">
    <property type="entry name" value="Fe_hydrogense_Fe-S_bd"/>
</dbReference>
<dbReference type="RefSeq" id="WP_077835955.1">
    <property type="nucleotide sequence ID" value="NZ_CP096983.1"/>
</dbReference>
<dbReference type="Pfam" id="PF12838">
    <property type="entry name" value="Fer4_7"/>
    <property type="match status" value="1"/>
</dbReference>
<dbReference type="SUPFAM" id="SSF53920">
    <property type="entry name" value="Fe-only hydrogenase"/>
    <property type="match status" value="1"/>
</dbReference>
<organism evidence="6 7">
    <name type="scientific">Clostridium felsineum</name>
    <dbReference type="NCBI Taxonomy" id="36839"/>
    <lineage>
        <taxon>Bacteria</taxon>
        <taxon>Bacillati</taxon>
        <taxon>Bacillota</taxon>
        <taxon>Clostridia</taxon>
        <taxon>Eubacteriales</taxon>
        <taxon>Clostridiaceae</taxon>
        <taxon>Clostridium</taxon>
    </lineage>
</organism>
<dbReference type="SUPFAM" id="SSF54292">
    <property type="entry name" value="2Fe-2S ferredoxin-like"/>
    <property type="match status" value="1"/>
</dbReference>
<name>A0A1S8LL35_9CLOT</name>
<dbReference type="PANTHER" id="PTHR11615">
    <property type="entry name" value="NITRATE, FORMATE, IRON DEHYDROGENASE"/>
    <property type="match status" value="1"/>
</dbReference>
<dbReference type="Gene3D" id="3.40.950.10">
    <property type="entry name" value="Fe-only Hydrogenase (Larger Subunit), Chain L, domain 3"/>
    <property type="match status" value="1"/>
</dbReference>
<dbReference type="InterPro" id="IPR004108">
    <property type="entry name" value="Fe_hydrogenase_lsu_C"/>
</dbReference>
<keyword evidence="6" id="KW-0560">Oxidoreductase</keyword>
<dbReference type="PROSITE" id="PS51085">
    <property type="entry name" value="2FE2S_FER_2"/>
    <property type="match status" value="1"/>
</dbReference>
<dbReference type="SMART" id="SM00902">
    <property type="entry name" value="Fe_hyd_SSU"/>
    <property type="match status" value="1"/>
</dbReference>
<dbReference type="FunFam" id="3.30.70.20:FF:000035">
    <property type="entry name" value="Iron hydrogenase 1"/>
    <property type="match status" value="1"/>
</dbReference>
<dbReference type="EMBL" id="CP096983">
    <property type="protein sequence ID" value="URZ09555.1"/>
    <property type="molecule type" value="Genomic_DNA"/>
</dbReference>
<keyword evidence="3" id="KW-0677">Repeat</keyword>
<dbReference type="InterPro" id="IPR050340">
    <property type="entry name" value="Cytosolic_Fe-S_CAF"/>
</dbReference>
<dbReference type="InterPro" id="IPR017896">
    <property type="entry name" value="4Fe4S_Fe-S-bd"/>
</dbReference>
<dbReference type="Pfam" id="PF13510">
    <property type="entry name" value="Fer2_4"/>
    <property type="match status" value="1"/>
</dbReference>
<proteinExistence type="predicted"/>
<evidence type="ECO:0000256" key="2">
    <source>
        <dbReference type="ARBA" id="ARBA00022723"/>
    </source>
</evidence>
<dbReference type="InterPro" id="IPR003149">
    <property type="entry name" value="Fe_hydrogenase_ssu"/>
</dbReference>
<dbReference type="CDD" id="cd00207">
    <property type="entry name" value="fer2"/>
    <property type="match status" value="1"/>
</dbReference>
<evidence type="ECO:0000256" key="5">
    <source>
        <dbReference type="ARBA" id="ARBA00023014"/>
    </source>
</evidence>
<dbReference type="Gene3D" id="3.10.20.740">
    <property type="match status" value="1"/>
</dbReference>
<dbReference type="PROSITE" id="PS51839">
    <property type="entry name" value="4FE4S_HC3"/>
    <property type="match status" value="1"/>
</dbReference>
<dbReference type="AlphaFoldDB" id="A0A1S8LL35"/>
<dbReference type="KEGG" id="crw:CROST_002350"/>
<dbReference type="GO" id="GO:0005506">
    <property type="term" value="F:iron ion binding"/>
    <property type="evidence" value="ECO:0007669"/>
    <property type="project" value="InterPro"/>
</dbReference>
<dbReference type="InterPro" id="IPR019574">
    <property type="entry name" value="NADH_UbQ_OxRdtase_Gsu_4Fe4S-bd"/>
</dbReference>
<dbReference type="PROSITE" id="PS51379">
    <property type="entry name" value="4FE4S_FER_2"/>
    <property type="match status" value="2"/>
</dbReference>
<gene>
    <name evidence="6" type="ORF">CROST_002350</name>
</gene>
<keyword evidence="2" id="KW-0479">Metal-binding</keyword>
<dbReference type="Gene3D" id="4.10.260.20">
    <property type="entry name" value="Iron hydrogenase, small subunit"/>
    <property type="match status" value="1"/>
</dbReference>
<dbReference type="SUPFAM" id="SSF54862">
    <property type="entry name" value="4Fe-4S ferredoxins"/>
    <property type="match status" value="1"/>
</dbReference>